<feature type="transmembrane region" description="Helical" evidence="10">
    <location>
        <begin position="1068"/>
        <end position="1101"/>
    </location>
</feature>
<organism evidence="12 13">
    <name type="scientific">Triparma columacea</name>
    <dbReference type="NCBI Taxonomy" id="722753"/>
    <lineage>
        <taxon>Eukaryota</taxon>
        <taxon>Sar</taxon>
        <taxon>Stramenopiles</taxon>
        <taxon>Ochrophyta</taxon>
        <taxon>Bolidophyceae</taxon>
        <taxon>Parmales</taxon>
        <taxon>Triparmaceae</taxon>
        <taxon>Triparma</taxon>
    </lineage>
</organism>
<dbReference type="PANTHER" id="PTHR43652:SF2">
    <property type="entry name" value="BASIC AMINO ACID ANTIPORTER YFCC-RELATED"/>
    <property type="match status" value="1"/>
</dbReference>
<evidence type="ECO:0000256" key="8">
    <source>
        <dbReference type="SAM" id="Coils"/>
    </source>
</evidence>
<accession>A0A9W7GHH0</accession>
<dbReference type="GO" id="GO:0015116">
    <property type="term" value="F:sulfate transmembrane transporter activity"/>
    <property type="evidence" value="ECO:0007669"/>
    <property type="project" value="UniProtKB-ARBA"/>
</dbReference>
<evidence type="ECO:0000256" key="4">
    <source>
        <dbReference type="ARBA" id="ARBA00022737"/>
    </source>
</evidence>
<dbReference type="GO" id="GO:0008324">
    <property type="term" value="F:monoatomic cation transmembrane transporter activity"/>
    <property type="evidence" value="ECO:0007669"/>
    <property type="project" value="InterPro"/>
</dbReference>
<dbReference type="InterPro" id="IPR004680">
    <property type="entry name" value="Cit_transptr-like_dom"/>
</dbReference>
<dbReference type="SUPFAM" id="SSF116726">
    <property type="entry name" value="TrkA C-terminal domain-like"/>
    <property type="match status" value="3"/>
</dbReference>
<feature type="compositionally biased region" description="Gly residues" evidence="9">
    <location>
        <begin position="882"/>
        <end position="895"/>
    </location>
</feature>
<feature type="compositionally biased region" description="Gly residues" evidence="9">
    <location>
        <begin position="443"/>
        <end position="455"/>
    </location>
</feature>
<keyword evidence="3 10" id="KW-0812">Transmembrane</keyword>
<name>A0A9W7GHH0_9STRA</name>
<sequence>MSNRILNSVATSESPRPQSSFTIGWMCFVLFIMFVMLVSDKVGADLVMMFALTLCMVANIVTVTQGTLGFSNEGLLTVMVLFVVAGGISRTGGLDWYMSKALGRPRTLVGAQLKLMLPIAVISAFLNNTPVVMVMIPIVQRWGKAIKVSISQLLIPLSFASILGGTCTLIGTSTNLVVEGLLREVDFCLPKYQNSVNQQYCDSPPTIGLFDLGKYGVPIVFIGMAYIVCFSTLLLPNKQQTEGQGGTQDDDLLVRAKVLKWSPVAGKTVKESGMRGLPGMFLVSVQDFDSGSTTRAVGPDMVLSAGDLLYFSGKFDDFGRVCEEHGLEAITNENDENEENAAGTWTAGPAGGELLERVIEEDCSVDSSSEKMNGEKLPRLGETISLATYGSTKEEFMTSSRDTRLLAIYKLREMMDKHSSSVGVAGAEGGGSPTGKRSRSGSAGNGGEATGGGGDRTPSGVRTPRQNSFDLASGTAPAGMTLLNSLAPATVVVAPDPTTSKKNVILIGINAPDRPGLLHDISKGLNRLSLQALRTEANVVGLRSVSIWRCEVGGALRRERRLRYGVDEGDVEEIWSVLNALLETEGGSEAIKQKGLRVVRTRVPGDSTLIGKTAKEAKFRVCFRAAIVAVKRGGGALGGTLRDVRFEKNDVLLLQVGDDSPLVTREYQEAMEEFRKEGGGKLSRSGSTDTLMGNKGGGGQGNNIRRRITRIFRSPSPLASNNELAANDGDTSVSSISSPAPLPAPSSRDPSPASAAASATSQEGPGFFIGGDEVSQEMVDLDEASLSSPKPYADLNKSMADLEANRAIVEDLVRDLLVETPIEFHDDDEAGDILGTFVGQEFLSAMVVAKGSKLAGKTMEQSGISKLPGVHLFSIERPVADGEGGGGGGDIGNGIGNDDDQIGPPPPPHANGQTRQREARGTVTISLDEVLQNGDILWWSGSGTAIGELRKIPGLVPMEGNQIAKVGRSSDRRLVQAVIARKGPLVGKSIKEIRFRSRFNCAVIAVHREGTRVKENPGSIVLQAGDVLLLEAGVDFIKDNKDNTRCFALLNELDDSTPPRLKLLIPSLFLAVAMLAVYTAGVCTLLETALVAAFGMVVWGILTQQEVRDSINWEIYVTIAGAFGIGRALVNSGVAGGVATGLASVGTSLGIGAAGTFAMIYLATFLISNVVTNNAAAALIFPIAIDVATQADVDPIQMSYCVMLSASASFMSPFGYQTNLMVYGPGGYKYIDFLKFGFPMQVILWLFTVAILAVDGTFANLAIIWLGSVAFLVVAGFGRWRWEIAKLKRDGLWNVS</sequence>
<evidence type="ECO:0000256" key="9">
    <source>
        <dbReference type="SAM" id="MobiDB-lite"/>
    </source>
</evidence>
<evidence type="ECO:0000256" key="2">
    <source>
        <dbReference type="ARBA" id="ARBA00022448"/>
    </source>
</evidence>
<evidence type="ECO:0000256" key="7">
    <source>
        <dbReference type="ARBA" id="ARBA00061614"/>
    </source>
</evidence>
<dbReference type="GO" id="GO:0006813">
    <property type="term" value="P:potassium ion transport"/>
    <property type="evidence" value="ECO:0007669"/>
    <property type="project" value="InterPro"/>
</dbReference>
<evidence type="ECO:0000256" key="1">
    <source>
        <dbReference type="ARBA" id="ARBA00004141"/>
    </source>
</evidence>
<protein>
    <recommendedName>
        <fullName evidence="11">RCK C-terminal domain-containing protein</fullName>
    </recommendedName>
</protein>
<dbReference type="PANTHER" id="PTHR43652">
    <property type="entry name" value="BASIC AMINO ACID ANTIPORTER YFCC-RELATED"/>
    <property type="match status" value="1"/>
</dbReference>
<evidence type="ECO:0000313" key="13">
    <source>
        <dbReference type="Proteomes" id="UP001165065"/>
    </source>
</evidence>
<feature type="transmembrane region" description="Helical" evidence="10">
    <location>
        <begin position="1236"/>
        <end position="1254"/>
    </location>
</feature>
<feature type="compositionally biased region" description="Low complexity" evidence="9">
    <location>
        <begin position="732"/>
        <end position="761"/>
    </location>
</feature>
<dbReference type="Gene3D" id="3.30.70.1450">
    <property type="entry name" value="Regulator of K+ conductance, C-terminal domain"/>
    <property type="match status" value="4"/>
</dbReference>
<evidence type="ECO:0000256" key="6">
    <source>
        <dbReference type="ARBA" id="ARBA00023136"/>
    </source>
</evidence>
<feature type="region of interest" description="Disordered" evidence="9">
    <location>
        <begin position="878"/>
        <end position="919"/>
    </location>
</feature>
<evidence type="ECO:0000256" key="5">
    <source>
        <dbReference type="ARBA" id="ARBA00022989"/>
    </source>
</evidence>
<dbReference type="GO" id="GO:0005886">
    <property type="term" value="C:plasma membrane"/>
    <property type="evidence" value="ECO:0007669"/>
    <property type="project" value="TreeGrafter"/>
</dbReference>
<keyword evidence="13" id="KW-1185">Reference proteome</keyword>
<dbReference type="EMBL" id="BRYA01000204">
    <property type="protein sequence ID" value="GMI44004.1"/>
    <property type="molecule type" value="Genomic_DNA"/>
</dbReference>
<comment type="caution">
    <text evidence="12">The sequence shown here is derived from an EMBL/GenBank/DDBJ whole genome shotgun (WGS) entry which is preliminary data.</text>
</comment>
<reference evidence="13" key="1">
    <citation type="journal article" date="2023" name="Commun. Biol.">
        <title>Genome analysis of Parmales, the sister group of diatoms, reveals the evolutionary specialization of diatoms from phago-mixotrophs to photoautotrophs.</title>
        <authorList>
            <person name="Ban H."/>
            <person name="Sato S."/>
            <person name="Yoshikawa S."/>
            <person name="Yamada K."/>
            <person name="Nakamura Y."/>
            <person name="Ichinomiya M."/>
            <person name="Sato N."/>
            <person name="Blanc-Mathieu R."/>
            <person name="Endo H."/>
            <person name="Kuwata A."/>
            <person name="Ogata H."/>
        </authorList>
    </citation>
    <scope>NUCLEOTIDE SEQUENCE [LARGE SCALE GENOMIC DNA]</scope>
</reference>
<evidence type="ECO:0000259" key="11">
    <source>
        <dbReference type="PROSITE" id="PS51202"/>
    </source>
</evidence>
<dbReference type="Pfam" id="PF02080">
    <property type="entry name" value="TrkA_C"/>
    <property type="match status" value="1"/>
</dbReference>
<keyword evidence="6 10" id="KW-0472">Membrane</keyword>
<dbReference type="PROSITE" id="PS51202">
    <property type="entry name" value="RCK_C"/>
    <property type="match status" value="3"/>
</dbReference>
<dbReference type="OrthoDB" id="442352at2759"/>
<feature type="region of interest" description="Disordered" evidence="9">
    <location>
        <begin position="420"/>
        <end position="473"/>
    </location>
</feature>
<feature type="domain" description="RCK C-terminal" evidence="11">
    <location>
        <begin position="239"/>
        <end position="327"/>
    </location>
</feature>
<evidence type="ECO:0000256" key="10">
    <source>
        <dbReference type="SAM" id="Phobius"/>
    </source>
</evidence>
<dbReference type="InterPro" id="IPR036721">
    <property type="entry name" value="RCK_C_sf"/>
</dbReference>
<feature type="transmembrane region" description="Helical" evidence="10">
    <location>
        <begin position="74"/>
        <end position="94"/>
    </location>
</feature>
<dbReference type="InterPro" id="IPR051679">
    <property type="entry name" value="DASS-Related_Transporters"/>
</dbReference>
<feature type="domain" description="RCK C-terminal" evidence="11">
    <location>
        <begin position="961"/>
        <end position="1046"/>
    </location>
</feature>
<proteinExistence type="inferred from homology"/>
<keyword evidence="5 10" id="KW-1133">Transmembrane helix</keyword>
<feature type="coiled-coil region" evidence="8">
    <location>
        <begin position="792"/>
        <end position="819"/>
    </location>
</feature>
<feature type="transmembrane region" description="Helical" evidence="10">
    <location>
        <begin position="1260"/>
        <end position="1280"/>
    </location>
</feature>
<feature type="transmembrane region" description="Helical" evidence="10">
    <location>
        <begin position="115"/>
        <end position="139"/>
    </location>
</feature>
<evidence type="ECO:0000256" key="3">
    <source>
        <dbReference type="ARBA" id="ARBA00022692"/>
    </source>
</evidence>
<gene>
    <name evidence="12" type="ORF">TrCOL_g2836</name>
</gene>
<feature type="transmembrane region" description="Helical" evidence="10">
    <location>
        <begin position="46"/>
        <end position="68"/>
    </location>
</feature>
<evidence type="ECO:0000313" key="12">
    <source>
        <dbReference type="EMBL" id="GMI44004.1"/>
    </source>
</evidence>
<dbReference type="Proteomes" id="UP001165065">
    <property type="component" value="Unassembled WGS sequence"/>
</dbReference>
<keyword evidence="2" id="KW-0813">Transport</keyword>
<dbReference type="FunFam" id="3.30.70.1450:FF:000009">
    <property type="entry name" value="SLC13 family permease"/>
    <property type="match status" value="1"/>
</dbReference>
<feature type="transmembrane region" description="Helical" evidence="10">
    <location>
        <begin position="1142"/>
        <end position="1163"/>
    </location>
</feature>
<feature type="region of interest" description="Disordered" evidence="9">
    <location>
        <begin position="674"/>
        <end position="771"/>
    </location>
</feature>
<comment type="subcellular location">
    <subcellularLocation>
        <location evidence="1">Membrane</location>
        <topology evidence="1">Multi-pass membrane protein</topology>
    </subcellularLocation>
</comment>
<keyword evidence="4" id="KW-0677">Repeat</keyword>
<keyword evidence="8" id="KW-0175">Coiled coil</keyword>
<feature type="transmembrane region" description="Helical" evidence="10">
    <location>
        <begin position="159"/>
        <end position="182"/>
    </location>
</feature>
<dbReference type="InterPro" id="IPR006037">
    <property type="entry name" value="RCK_C"/>
</dbReference>
<feature type="transmembrane region" description="Helical" evidence="10">
    <location>
        <begin position="20"/>
        <end position="39"/>
    </location>
</feature>
<feature type="domain" description="RCK C-terminal" evidence="11">
    <location>
        <begin position="586"/>
        <end position="670"/>
    </location>
</feature>
<dbReference type="Pfam" id="PF03600">
    <property type="entry name" value="CitMHS"/>
    <property type="match status" value="2"/>
</dbReference>
<comment type="similarity">
    <text evidence="7">Belongs to the divalent anion:Na+ symporter (DASS) superfamily. Na+/sulfate symporter (TC 2.A.47.4) family.</text>
</comment>